<evidence type="ECO:0008006" key="3">
    <source>
        <dbReference type="Google" id="ProtNLM"/>
    </source>
</evidence>
<sequence>MKKLMFILAILALGASCTPESIETNEQQIDKKDYYIPPNG</sequence>
<gene>
    <name evidence="1" type="ORF">RM538_13095</name>
</gene>
<proteinExistence type="predicted"/>
<evidence type="ECO:0000313" key="1">
    <source>
        <dbReference type="EMBL" id="MDT0556947.1"/>
    </source>
</evidence>
<reference evidence="1 2" key="1">
    <citation type="submission" date="2023-09" db="EMBL/GenBank/DDBJ databases">
        <authorList>
            <person name="Rey-Velasco X."/>
        </authorList>
    </citation>
    <scope>NUCLEOTIDE SEQUENCE [LARGE SCALE GENOMIC DNA]</scope>
    <source>
        <strain evidence="1 2">W242</strain>
    </source>
</reference>
<dbReference type="Proteomes" id="UP001254488">
    <property type="component" value="Unassembled WGS sequence"/>
</dbReference>
<organism evidence="1 2">
    <name type="scientific">Patiriisocius hiemis</name>
    <dbReference type="NCBI Taxonomy" id="3075604"/>
    <lineage>
        <taxon>Bacteria</taxon>
        <taxon>Pseudomonadati</taxon>
        <taxon>Bacteroidota</taxon>
        <taxon>Flavobacteriia</taxon>
        <taxon>Flavobacteriales</taxon>
        <taxon>Flavobacteriaceae</taxon>
        <taxon>Patiriisocius</taxon>
    </lineage>
</organism>
<evidence type="ECO:0000313" key="2">
    <source>
        <dbReference type="Proteomes" id="UP001254488"/>
    </source>
</evidence>
<protein>
    <recommendedName>
        <fullName evidence="3">Lipoprotein</fullName>
    </recommendedName>
</protein>
<dbReference type="PROSITE" id="PS51257">
    <property type="entry name" value="PROKAR_LIPOPROTEIN"/>
    <property type="match status" value="1"/>
</dbReference>
<name>A0ABU2YFY9_9FLAO</name>
<dbReference type="RefSeq" id="WP_311333893.1">
    <property type="nucleotide sequence ID" value="NZ_JAVRHZ010000010.1"/>
</dbReference>
<dbReference type="EMBL" id="JAVRHZ010000010">
    <property type="protein sequence ID" value="MDT0556947.1"/>
    <property type="molecule type" value="Genomic_DNA"/>
</dbReference>
<comment type="caution">
    <text evidence="1">The sequence shown here is derived from an EMBL/GenBank/DDBJ whole genome shotgun (WGS) entry which is preliminary data.</text>
</comment>
<accession>A0ABU2YFY9</accession>
<keyword evidence="2" id="KW-1185">Reference proteome</keyword>